<reference evidence="2 3" key="1">
    <citation type="submission" date="2016-11" db="EMBL/GenBank/DDBJ databases">
        <title>Description of two novel members of the family Erysipelotrichaceae: Ileibacterium lipovorans gen. nov., sp. nov. and Dubosiella newyorkensis, gen. nov., sp. nov.</title>
        <authorList>
            <person name="Cox L.M."/>
            <person name="Sohn J."/>
            <person name="Tyrrell K.L."/>
            <person name="Citron D.M."/>
            <person name="Lawson P.A."/>
            <person name="Patel N.B."/>
            <person name="Iizumi T."/>
            <person name="Perez-Perez G.I."/>
            <person name="Goldstein E.J."/>
            <person name="Blaser M.J."/>
        </authorList>
    </citation>
    <scope>NUCLEOTIDE SEQUENCE [LARGE SCALE GENOMIC DNA]</scope>
    <source>
        <strain evidence="2 3">NYU-BL-K8</strain>
    </source>
</reference>
<accession>A0A1Q9YMK9</accession>
<proteinExistence type="predicted"/>
<evidence type="ECO:0000313" key="2">
    <source>
        <dbReference type="EMBL" id="OLU46428.1"/>
    </source>
</evidence>
<name>A0A1Q9YMK9_9FIRM</name>
<evidence type="ECO:0000313" key="3">
    <source>
        <dbReference type="Proteomes" id="UP000186758"/>
    </source>
</evidence>
<dbReference type="EMBL" id="MPJZ01000030">
    <property type="protein sequence ID" value="OLU46428.1"/>
    <property type="molecule type" value="Genomic_DNA"/>
</dbReference>
<feature type="domain" description="DUF6440" evidence="1">
    <location>
        <begin position="6"/>
        <end position="56"/>
    </location>
</feature>
<dbReference type="AlphaFoldDB" id="A0A1Q9YMK9"/>
<dbReference type="RefSeq" id="WP_075884757.1">
    <property type="nucleotide sequence ID" value="NZ_MPJZ01000030.1"/>
</dbReference>
<protein>
    <recommendedName>
        <fullName evidence="1">DUF6440 domain-containing protein</fullName>
    </recommendedName>
</protein>
<gene>
    <name evidence="2" type="ORF">BO223_02155</name>
</gene>
<dbReference type="Proteomes" id="UP000186758">
    <property type="component" value="Unassembled WGS sequence"/>
</dbReference>
<comment type="caution">
    <text evidence="2">The sequence shown here is derived from an EMBL/GenBank/DDBJ whole genome shotgun (WGS) entry which is preliminary data.</text>
</comment>
<evidence type="ECO:0000259" key="1">
    <source>
        <dbReference type="Pfam" id="PF20037"/>
    </source>
</evidence>
<sequence>MAKETRFKPIYDRDGLFRAVRMYVNKGNDMNYLFIQEASCGDVALLPDPECRPVVTTVNKSGGSWR</sequence>
<dbReference type="InterPro" id="IPR045515">
    <property type="entry name" value="DUF6440"/>
</dbReference>
<organism evidence="2 3">
    <name type="scientific">Faecalibaculum rodentium</name>
    <dbReference type="NCBI Taxonomy" id="1702221"/>
    <lineage>
        <taxon>Bacteria</taxon>
        <taxon>Bacillati</taxon>
        <taxon>Bacillota</taxon>
        <taxon>Erysipelotrichia</taxon>
        <taxon>Erysipelotrichales</taxon>
        <taxon>Erysipelotrichaceae</taxon>
        <taxon>Faecalibaculum</taxon>
    </lineage>
</organism>
<dbReference type="Pfam" id="PF20037">
    <property type="entry name" value="DUF6440"/>
    <property type="match status" value="1"/>
</dbReference>